<name>A0A2V3VP52_9BACI</name>
<sequence>MKPLRRISSDDQPLKRFKNELDGMFQRFFDDPFFSNKSLGNKDGLTPACNIAEKKDRYTIEVEVPGVDPEKIEVEIDGKMMRIKGERRKETELEDSETQMHTIEHSYGSFFRSFTLPDDINADEISADNKNGILYIDIPKNMENKTRKIQIRNSNNE</sequence>
<dbReference type="CDD" id="cd06464">
    <property type="entry name" value="ACD_sHsps-like"/>
    <property type="match status" value="1"/>
</dbReference>
<comment type="similarity">
    <text evidence="1 2">Belongs to the small heat shock protein (HSP20) family.</text>
</comment>
<evidence type="ECO:0000256" key="1">
    <source>
        <dbReference type="PROSITE-ProRule" id="PRU00285"/>
    </source>
</evidence>
<protein>
    <submittedName>
        <fullName evidence="4">Heat shock protein Hsp20</fullName>
    </submittedName>
</protein>
<dbReference type="PROSITE" id="PS01031">
    <property type="entry name" value="SHSP"/>
    <property type="match status" value="1"/>
</dbReference>
<evidence type="ECO:0000256" key="2">
    <source>
        <dbReference type="RuleBase" id="RU003616"/>
    </source>
</evidence>
<dbReference type="Proteomes" id="UP000247978">
    <property type="component" value="Unassembled WGS sequence"/>
</dbReference>
<dbReference type="RefSeq" id="WP_158525704.1">
    <property type="nucleotide sequence ID" value="NZ_JADIJL010000019.1"/>
</dbReference>
<evidence type="ECO:0000313" key="5">
    <source>
        <dbReference type="Proteomes" id="UP000247978"/>
    </source>
</evidence>
<dbReference type="OrthoDB" id="1806521at2"/>
<dbReference type="AlphaFoldDB" id="A0A2V3VP52"/>
<dbReference type="InterPro" id="IPR031107">
    <property type="entry name" value="Small_HSP"/>
</dbReference>
<organism evidence="4 5">
    <name type="scientific">Pseudogracilibacillus auburnensis</name>
    <dbReference type="NCBI Taxonomy" id="1494959"/>
    <lineage>
        <taxon>Bacteria</taxon>
        <taxon>Bacillati</taxon>
        <taxon>Bacillota</taxon>
        <taxon>Bacilli</taxon>
        <taxon>Bacillales</taxon>
        <taxon>Bacillaceae</taxon>
        <taxon>Pseudogracilibacillus</taxon>
    </lineage>
</organism>
<dbReference type="EMBL" id="QJJQ01000015">
    <property type="protein sequence ID" value="PXW83637.1"/>
    <property type="molecule type" value="Genomic_DNA"/>
</dbReference>
<evidence type="ECO:0000313" key="4">
    <source>
        <dbReference type="EMBL" id="PXW83637.1"/>
    </source>
</evidence>
<gene>
    <name evidence="4" type="ORF">DFR56_115110</name>
</gene>
<proteinExistence type="inferred from homology"/>
<feature type="domain" description="SHSP" evidence="3">
    <location>
        <begin position="39"/>
        <end position="154"/>
    </location>
</feature>
<keyword evidence="4" id="KW-0346">Stress response</keyword>
<reference evidence="4 5" key="1">
    <citation type="submission" date="2018-05" db="EMBL/GenBank/DDBJ databases">
        <title>Genomic Encyclopedia of Type Strains, Phase IV (KMG-IV): sequencing the most valuable type-strain genomes for metagenomic binning, comparative biology and taxonomic classification.</title>
        <authorList>
            <person name="Goeker M."/>
        </authorList>
    </citation>
    <scope>NUCLEOTIDE SEQUENCE [LARGE SCALE GENOMIC DNA]</scope>
    <source>
        <strain evidence="4 5">DSM 28556</strain>
    </source>
</reference>
<dbReference type="InterPro" id="IPR002068">
    <property type="entry name" value="A-crystallin/Hsp20_dom"/>
</dbReference>
<dbReference type="InterPro" id="IPR008978">
    <property type="entry name" value="HSP20-like_chaperone"/>
</dbReference>
<comment type="caution">
    <text evidence="4">The sequence shown here is derived from an EMBL/GenBank/DDBJ whole genome shotgun (WGS) entry which is preliminary data.</text>
</comment>
<keyword evidence="5" id="KW-1185">Reference proteome</keyword>
<dbReference type="Gene3D" id="2.60.40.790">
    <property type="match status" value="1"/>
</dbReference>
<dbReference type="Pfam" id="PF00011">
    <property type="entry name" value="HSP20"/>
    <property type="match status" value="1"/>
</dbReference>
<accession>A0A2V3VP52</accession>
<evidence type="ECO:0000259" key="3">
    <source>
        <dbReference type="PROSITE" id="PS01031"/>
    </source>
</evidence>
<dbReference type="SUPFAM" id="SSF49764">
    <property type="entry name" value="HSP20-like chaperones"/>
    <property type="match status" value="1"/>
</dbReference>
<dbReference type="PANTHER" id="PTHR11527">
    <property type="entry name" value="HEAT-SHOCK PROTEIN 20 FAMILY MEMBER"/>
    <property type="match status" value="1"/>
</dbReference>